<keyword evidence="3" id="KW-1185">Reference proteome</keyword>
<dbReference type="AlphaFoldDB" id="A0AAW4W2P8"/>
<sequence length="58" mass="6752">MSNDEILTVKETAALLKTTRQQVRKMIVNEELPAVKVGREWRVLKAGIVEFFEKQICY</sequence>
<organism evidence="2 3">
    <name type="scientific">Agathobaculum butyriciproducens</name>
    <dbReference type="NCBI Taxonomy" id="1628085"/>
    <lineage>
        <taxon>Bacteria</taxon>
        <taxon>Bacillati</taxon>
        <taxon>Bacillota</taxon>
        <taxon>Clostridia</taxon>
        <taxon>Eubacteriales</taxon>
        <taxon>Butyricicoccaceae</taxon>
        <taxon>Agathobaculum</taxon>
    </lineage>
</organism>
<name>A0AAW4W2P8_9FIRM</name>
<dbReference type="Pfam" id="PF12728">
    <property type="entry name" value="HTH_17"/>
    <property type="match status" value="1"/>
</dbReference>
<dbReference type="InterPro" id="IPR010093">
    <property type="entry name" value="SinI_DNA-bd"/>
</dbReference>
<comment type="caution">
    <text evidence="2">The sequence shown here is derived from an EMBL/GenBank/DDBJ whole genome shotgun (WGS) entry which is preliminary data.</text>
</comment>
<dbReference type="EMBL" id="JAJEPX010000044">
    <property type="protein sequence ID" value="MCC2177658.1"/>
    <property type="molecule type" value="Genomic_DNA"/>
</dbReference>
<gene>
    <name evidence="2" type="ORF">LKD22_11070</name>
</gene>
<dbReference type="GO" id="GO:0003677">
    <property type="term" value="F:DNA binding"/>
    <property type="evidence" value="ECO:0007669"/>
    <property type="project" value="InterPro"/>
</dbReference>
<protein>
    <submittedName>
        <fullName evidence="2">Helix-turn-helix domain-containing protein</fullName>
    </submittedName>
</protein>
<evidence type="ECO:0000259" key="1">
    <source>
        <dbReference type="Pfam" id="PF12728"/>
    </source>
</evidence>
<proteinExistence type="predicted"/>
<dbReference type="NCBIfam" id="TIGR01764">
    <property type="entry name" value="excise"/>
    <property type="match status" value="1"/>
</dbReference>
<dbReference type="RefSeq" id="WP_186970338.1">
    <property type="nucleotide sequence ID" value="NZ_DBFEHX010000083.1"/>
</dbReference>
<dbReference type="Proteomes" id="UP001298753">
    <property type="component" value="Unassembled WGS sequence"/>
</dbReference>
<reference evidence="2 3" key="1">
    <citation type="submission" date="2021-10" db="EMBL/GenBank/DDBJ databases">
        <title>Anaerobic single-cell dispensing facilitates the cultivation of human gut bacteria.</title>
        <authorList>
            <person name="Afrizal A."/>
        </authorList>
    </citation>
    <scope>NUCLEOTIDE SEQUENCE [LARGE SCALE GENOMIC DNA]</scope>
    <source>
        <strain evidence="2 3">CLA-AA-H270</strain>
    </source>
</reference>
<accession>A0AAW4W2P8</accession>
<evidence type="ECO:0000313" key="2">
    <source>
        <dbReference type="EMBL" id="MCC2177658.1"/>
    </source>
</evidence>
<feature type="domain" description="Helix-turn-helix" evidence="1">
    <location>
        <begin position="7"/>
        <end position="55"/>
    </location>
</feature>
<dbReference type="GeneID" id="98659826"/>
<dbReference type="InterPro" id="IPR041657">
    <property type="entry name" value="HTH_17"/>
</dbReference>
<evidence type="ECO:0000313" key="3">
    <source>
        <dbReference type="Proteomes" id="UP001298753"/>
    </source>
</evidence>